<dbReference type="Pfam" id="PF03195">
    <property type="entry name" value="LOB"/>
    <property type="match status" value="2"/>
</dbReference>
<reference evidence="4" key="2">
    <citation type="submission" date="2018-05" db="EMBL/GenBank/DDBJ databases">
        <title>OpunRS2 (Oryza punctata Reference Sequence Version 2).</title>
        <authorList>
            <person name="Zhang J."/>
            <person name="Kudrna D."/>
            <person name="Lee S."/>
            <person name="Talag J."/>
            <person name="Welchert J."/>
            <person name="Wing R.A."/>
        </authorList>
    </citation>
    <scope>NUCLEOTIDE SEQUENCE [LARGE SCALE GENOMIC DNA]</scope>
</reference>
<evidence type="ECO:0000256" key="2">
    <source>
        <dbReference type="SAM" id="MobiDB-lite"/>
    </source>
</evidence>
<dbReference type="PROSITE" id="PS50891">
    <property type="entry name" value="LOB"/>
    <property type="match status" value="1"/>
</dbReference>
<feature type="compositionally biased region" description="Gly residues" evidence="2">
    <location>
        <begin position="328"/>
        <end position="337"/>
    </location>
</feature>
<dbReference type="eggNOG" id="ENOG502QSSJ">
    <property type="taxonomic scope" value="Eukaryota"/>
</dbReference>
<dbReference type="Proteomes" id="UP000026962">
    <property type="component" value="Chromosome 3"/>
</dbReference>
<evidence type="ECO:0000313" key="5">
    <source>
        <dbReference type="Proteomes" id="UP000026962"/>
    </source>
</evidence>
<organism evidence="4">
    <name type="scientific">Oryza punctata</name>
    <name type="common">Red rice</name>
    <dbReference type="NCBI Taxonomy" id="4537"/>
    <lineage>
        <taxon>Eukaryota</taxon>
        <taxon>Viridiplantae</taxon>
        <taxon>Streptophyta</taxon>
        <taxon>Embryophyta</taxon>
        <taxon>Tracheophyta</taxon>
        <taxon>Spermatophyta</taxon>
        <taxon>Magnoliopsida</taxon>
        <taxon>Liliopsida</taxon>
        <taxon>Poales</taxon>
        <taxon>Poaceae</taxon>
        <taxon>BOP clade</taxon>
        <taxon>Oryzoideae</taxon>
        <taxon>Oryzeae</taxon>
        <taxon>Oryzinae</taxon>
        <taxon>Oryza</taxon>
    </lineage>
</organism>
<feature type="compositionally biased region" description="Basic residues" evidence="2">
    <location>
        <begin position="310"/>
        <end position="322"/>
    </location>
</feature>
<evidence type="ECO:0000259" key="3">
    <source>
        <dbReference type="PROSITE" id="PS50891"/>
    </source>
</evidence>
<dbReference type="PANTHER" id="PTHR31301:SF68">
    <property type="entry name" value="LOB DOMAIN-CONTAINING PROTEIN 32-RELATED"/>
    <property type="match status" value="1"/>
</dbReference>
<dbReference type="InterPro" id="IPR017414">
    <property type="entry name" value="LOBD"/>
</dbReference>
<comment type="similarity">
    <text evidence="1">Belongs to the LOB domain-containing protein family.</text>
</comment>
<dbReference type="AlphaFoldDB" id="A0A0E0KGA7"/>
<dbReference type="OMA" id="MLRMMYE"/>
<keyword evidence="5" id="KW-1185">Reference proteome</keyword>
<dbReference type="PANTHER" id="PTHR31301">
    <property type="entry name" value="LOB DOMAIN-CONTAINING PROTEIN 4-RELATED"/>
    <property type="match status" value="1"/>
</dbReference>
<reference evidence="4" key="1">
    <citation type="submission" date="2015-04" db="UniProtKB">
        <authorList>
            <consortium name="EnsemblPlants"/>
        </authorList>
    </citation>
    <scope>IDENTIFICATION</scope>
</reference>
<evidence type="ECO:0000313" key="4">
    <source>
        <dbReference type="EnsemblPlants" id="OPUNC03G23800.1"/>
    </source>
</evidence>
<dbReference type="HOGENOM" id="CLU_058353_1_1_1"/>
<dbReference type="InterPro" id="IPR004883">
    <property type="entry name" value="LOB"/>
</dbReference>
<proteinExistence type="inferred from homology"/>
<dbReference type="Gramene" id="OPUNC03G23800.1">
    <property type="protein sequence ID" value="OPUNC03G23800.1"/>
    <property type="gene ID" value="OPUNC03G23800"/>
</dbReference>
<dbReference type="PIRSF" id="PIRSF038155">
    <property type="entry name" value="Protein_ASYMMETRIC_LEAVES"/>
    <property type="match status" value="1"/>
</dbReference>
<sequence>MSSSSSPCAACKLLRRKCTQGCVFAPYFPPDQPAKFANVHKVFGASNVTKLRKCQPDCVFAPYFPPDQPAKFANVHKVFGASNVTKLLNDLQPEQREDAVNSLAYEAEARLRDPVYGCVAYISILQLRIKQVRDQIVDARKELAAYIGPTAFAPVVAAAAPHPHYLPPADYHHQLQVQGGGMGGGVPVAAGYAHQVQHQMAGLQVQHPHHHHHHQQMVNAQHMALAVEVARDQDMLRARQAGHANAGATVAVEAPGSSLNADTFDGGPFLLRQQPPSSVQTEPAMALPYHMEPSPPQPSSGHSHDEVSQHHPHHQHHHRHHHTDGSDEGSGGAAPPG</sequence>
<dbReference type="STRING" id="4537.A0A0E0KGA7"/>
<dbReference type="EnsemblPlants" id="OPUNC03G23800.1">
    <property type="protein sequence ID" value="OPUNC03G23800.1"/>
    <property type="gene ID" value="OPUNC03G23800"/>
</dbReference>
<feature type="region of interest" description="Disordered" evidence="2">
    <location>
        <begin position="257"/>
        <end position="337"/>
    </location>
</feature>
<accession>A0A0E0KGA7</accession>
<protein>
    <recommendedName>
        <fullName evidence="3">LOB domain-containing protein</fullName>
    </recommendedName>
</protein>
<evidence type="ECO:0000256" key="1">
    <source>
        <dbReference type="ARBA" id="ARBA00005474"/>
    </source>
</evidence>
<feature type="domain" description="LOB" evidence="3">
    <location>
        <begin position="6"/>
        <end position="143"/>
    </location>
</feature>
<name>A0A0E0KGA7_ORYPU</name>